<name>A0A1K1NVA2_9FLAO</name>
<dbReference type="PROSITE" id="PS51352">
    <property type="entry name" value="THIOREDOXIN_2"/>
    <property type="match status" value="1"/>
</dbReference>
<dbReference type="Pfam" id="PF00578">
    <property type="entry name" value="AhpC-TSA"/>
    <property type="match status" value="1"/>
</dbReference>
<reference evidence="4" key="1">
    <citation type="submission" date="2016-11" db="EMBL/GenBank/DDBJ databases">
        <authorList>
            <person name="Varghese N."/>
            <person name="Submissions S."/>
        </authorList>
    </citation>
    <scope>NUCLEOTIDE SEQUENCE [LARGE SCALE GENOMIC DNA]</scope>
    <source>
        <strain evidence="4">DSM 24786</strain>
    </source>
</reference>
<dbReference type="Proteomes" id="UP000183257">
    <property type="component" value="Unassembled WGS sequence"/>
</dbReference>
<evidence type="ECO:0000259" key="2">
    <source>
        <dbReference type="PROSITE" id="PS51352"/>
    </source>
</evidence>
<gene>
    <name evidence="3" type="ORF">SAMN05660313_01390</name>
</gene>
<dbReference type="InterPro" id="IPR013766">
    <property type="entry name" value="Thioredoxin_domain"/>
</dbReference>
<dbReference type="Gene3D" id="3.40.30.10">
    <property type="entry name" value="Glutaredoxin"/>
    <property type="match status" value="1"/>
</dbReference>
<evidence type="ECO:0000256" key="1">
    <source>
        <dbReference type="ARBA" id="ARBA00023284"/>
    </source>
</evidence>
<dbReference type="InterPro" id="IPR050553">
    <property type="entry name" value="Thioredoxin_ResA/DsbE_sf"/>
</dbReference>
<dbReference type="GO" id="GO:0016209">
    <property type="term" value="F:antioxidant activity"/>
    <property type="evidence" value="ECO:0007669"/>
    <property type="project" value="InterPro"/>
</dbReference>
<dbReference type="InterPro" id="IPR000866">
    <property type="entry name" value="AhpC/TSA"/>
</dbReference>
<dbReference type="CDD" id="cd02966">
    <property type="entry name" value="TlpA_like_family"/>
    <property type="match status" value="1"/>
</dbReference>
<dbReference type="AlphaFoldDB" id="A0A1K1NVA2"/>
<dbReference type="OrthoDB" id="634996at2"/>
<dbReference type="InterPro" id="IPR017937">
    <property type="entry name" value="Thioredoxin_CS"/>
</dbReference>
<protein>
    <submittedName>
        <fullName evidence="3">Peroxiredoxin</fullName>
    </submittedName>
</protein>
<keyword evidence="1" id="KW-0676">Redox-active center</keyword>
<proteinExistence type="predicted"/>
<evidence type="ECO:0000313" key="4">
    <source>
        <dbReference type="Proteomes" id="UP000183257"/>
    </source>
</evidence>
<dbReference type="GO" id="GO:0016491">
    <property type="term" value="F:oxidoreductase activity"/>
    <property type="evidence" value="ECO:0007669"/>
    <property type="project" value="InterPro"/>
</dbReference>
<feature type="domain" description="Thioredoxin" evidence="2">
    <location>
        <begin position="481"/>
        <end position="638"/>
    </location>
</feature>
<organism evidence="3 4">
    <name type="scientific">Cellulophaga fucicola</name>
    <dbReference type="NCBI Taxonomy" id="76595"/>
    <lineage>
        <taxon>Bacteria</taxon>
        <taxon>Pseudomonadati</taxon>
        <taxon>Bacteroidota</taxon>
        <taxon>Flavobacteriia</taxon>
        <taxon>Flavobacteriales</taxon>
        <taxon>Flavobacteriaceae</taxon>
        <taxon>Cellulophaga</taxon>
    </lineage>
</organism>
<sequence>MKTTNCLFALALTALCFSCKETPKDTGANIGSLYISDATPSPGETLNLAYSTDVNKEDFSAFYYYTVGSSAYPVDLDVTKTDSLYKASIVIPDSATALAFNFKLKKDFDSNNKNGYIIPLTTTSGDTIAGALASIGTYKLRLAPSYGVEVDKKEAFNLMKADLFAHEDLQEKWDGIFPRTFMSEEKAEAEKYITNRIAAYRSKSSLTEKEYRNLNSLYQINGNKEKIDSLQLVMVEKFPKGLIVQQQAWSEFYKEQDYSKKKELFNDFNQKFGNKSRIRNIMATRLASEAIQNGNKEEYTSIMAQVTDKAMLPNAYNSIAWNYAEKGENLEFAAEISKKSLDLVKASINDTKDKPVYNTVSQYKENMVSTYNMYADTYALIKFKQGDIDEAITYQKEAIGKGLDVELNERYIQFLTEGKKYDAILNEASKFIENGNANAKINKYYKEAFVQKNGSEDGFTEKLEALEKVGYDKLVAKTKEEMINKKAKNFTLKNTNGEVVELAALKGKTVILDFWATWCGPCKASFPGMQVAVDKYKDNENVVFLFVDTMESGDYDTRSKLAGDFVKNNNYSFEVIVDNPVEEGSRAYQVASNFEVTGIPTKVIIGPDGNIKFVSVGYSGNSDKLVKELSLKIDLLNS</sequence>
<dbReference type="STRING" id="76595.SAMN05660313_01390"/>
<keyword evidence="4" id="KW-1185">Reference proteome</keyword>
<dbReference type="PANTHER" id="PTHR42852">
    <property type="entry name" value="THIOL:DISULFIDE INTERCHANGE PROTEIN DSBE"/>
    <property type="match status" value="1"/>
</dbReference>
<dbReference type="PROSITE" id="PS00194">
    <property type="entry name" value="THIOREDOXIN_1"/>
    <property type="match status" value="1"/>
</dbReference>
<dbReference type="EMBL" id="FPIY01000002">
    <property type="protein sequence ID" value="SFW39165.1"/>
    <property type="molecule type" value="Genomic_DNA"/>
</dbReference>
<evidence type="ECO:0000313" key="3">
    <source>
        <dbReference type="EMBL" id="SFW39165.1"/>
    </source>
</evidence>
<dbReference type="PANTHER" id="PTHR42852:SF17">
    <property type="entry name" value="THIOREDOXIN-LIKE PROTEIN HI_1115"/>
    <property type="match status" value="1"/>
</dbReference>
<dbReference type="SUPFAM" id="SSF52833">
    <property type="entry name" value="Thioredoxin-like"/>
    <property type="match status" value="1"/>
</dbReference>
<dbReference type="RefSeq" id="WP_072303075.1">
    <property type="nucleotide sequence ID" value="NZ_FPIY01000002.1"/>
</dbReference>
<dbReference type="InterPro" id="IPR036249">
    <property type="entry name" value="Thioredoxin-like_sf"/>
</dbReference>
<accession>A0A1K1NVA2</accession>